<dbReference type="PANTHER" id="PTHR35601:SF1">
    <property type="entry name" value="TOXIN RELE"/>
    <property type="match status" value="1"/>
</dbReference>
<dbReference type="Pfam" id="PF15781">
    <property type="entry name" value="ParE-like_toxin"/>
    <property type="match status" value="1"/>
</dbReference>
<organism evidence="3 4">
    <name type="scientific">Candidatus Jacksonbacteria bacterium RIFCSPLOWO2_02_FULL_44_20</name>
    <dbReference type="NCBI Taxonomy" id="1798460"/>
    <lineage>
        <taxon>Bacteria</taxon>
        <taxon>Candidatus Jacksoniibacteriota</taxon>
    </lineage>
</organism>
<reference evidence="3 4" key="1">
    <citation type="journal article" date="2016" name="Nat. Commun.">
        <title>Thousands of microbial genomes shed light on interconnected biogeochemical processes in an aquifer system.</title>
        <authorList>
            <person name="Anantharaman K."/>
            <person name="Brown C.T."/>
            <person name="Hug L.A."/>
            <person name="Sharon I."/>
            <person name="Castelle C.J."/>
            <person name="Probst A.J."/>
            <person name="Thomas B.C."/>
            <person name="Singh A."/>
            <person name="Wilkins M.J."/>
            <person name="Karaoz U."/>
            <person name="Brodie E.L."/>
            <person name="Williams K.H."/>
            <person name="Hubbard S.S."/>
            <person name="Banfield J.F."/>
        </authorList>
    </citation>
    <scope>NUCLEOTIDE SEQUENCE [LARGE SCALE GENOMIC DNA]</scope>
</reference>
<dbReference type="SUPFAM" id="SSF143011">
    <property type="entry name" value="RelE-like"/>
    <property type="match status" value="1"/>
</dbReference>
<evidence type="ECO:0000256" key="2">
    <source>
        <dbReference type="SAM" id="Phobius"/>
    </source>
</evidence>
<dbReference type="Gene3D" id="3.30.2310.20">
    <property type="entry name" value="RelE-like"/>
    <property type="match status" value="1"/>
</dbReference>
<comment type="caution">
    <text evidence="3">The sequence shown here is derived from an EMBL/GenBank/DDBJ whole genome shotgun (WGS) entry which is preliminary data.</text>
</comment>
<proteinExistence type="inferred from homology"/>
<dbReference type="AlphaFoldDB" id="A0A1G2ADE5"/>
<dbReference type="Proteomes" id="UP000178315">
    <property type="component" value="Unassembled WGS sequence"/>
</dbReference>
<keyword evidence="2" id="KW-0472">Membrane</keyword>
<comment type="similarity">
    <text evidence="1">Belongs to the RelE toxin family.</text>
</comment>
<dbReference type="InterPro" id="IPR035093">
    <property type="entry name" value="RelE/ParE_toxin_dom_sf"/>
</dbReference>
<keyword evidence="2" id="KW-0812">Transmembrane</keyword>
<feature type="transmembrane region" description="Helical" evidence="2">
    <location>
        <begin position="196"/>
        <end position="223"/>
    </location>
</feature>
<evidence type="ECO:0000256" key="1">
    <source>
        <dbReference type="ARBA" id="ARBA00006226"/>
    </source>
</evidence>
<dbReference type="PANTHER" id="PTHR35601">
    <property type="entry name" value="TOXIN RELE"/>
    <property type="match status" value="1"/>
</dbReference>
<feature type="transmembrane region" description="Helical" evidence="2">
    <location>
        <begin position="235"/>
        <end position="258"/>
    </location>
</feature>
<evidence type="ECO:0008006" key="5">
    <source>
        <dbReference type="Google" id="ProtNLM"/>
    </source>
</evidence>
<name>A0A1G2ADE5_9BACT</name>
<dbReference type="InterPro" id="IPR043993">
    <property type="entry name" value="T4SS_pilin"/>
</dbReference>
<accession>A0A1G2ADE5</accession>
<evidence type="ECO:0000313" key="3">
    <source>
        <dbReference type="EMBL" id="OGY74037.1"/>
    </source>
</evidence>
<protein>
    <recommendedName>
        <fullName evidence="5">Cytotoxic translational repressor of toxin-antitoxin stability system</fullName>
    </recommendedName>
</protein>
<sequence length="265" mass="29537">MYFIKLSSSAKKDLKKLPQQVQDEIKFVHSRRIQDCHYGIKLKGELKRYCKYAFQHQGVAYRIAYEIKKDILLIVIIIIGTRENFYKELKRRVKFSSPGAALIVLALAISIFTLAPWAAWGQATTQQTGTTDERGTIVSPLPPNTELIKLQAGRFGLNAVAKLLGLATECPKTTEQGIPDVEKCEAPDLRKVVLKLIQVALGFTSLIALIFMLYGGFTWITAAGNMDKVKKGRDILIWAGIGLVAVMFAWGIVTYVIYISSRVVA</sequence>
<keyword evidence="2" id="KW-1133">Transmembrane helix</keyword>
<evidence type="ECO:0000313" key="4">
    <source>
        <dbReference type="Proteomes" id="UP000178315"/>
    </source>
</evidence>
<dbReference type="InterPro" id="IPR031552">
    <property type="entry name" value="ParE-like_toxin"/>
</dbReference>
<feature type="transmembrane region" description="Helical" evidence="2">
    <location>
        <begin position="100"/>
        <end position="120"/>
    </location>
</feature>
<gene>
    <name evidence="3" type="ORF">A3H61_03870</name>
</gene>
<dbReference type="Pfam" id="PF18895">
    <property type="entry name" value="T4SS_pilin"/>
    <property type="match status" value="1"/>
</dbReference>
<dbReference type="EMBL" id="MHJU01000004">
    <property type="protein sequence ID" value="OGY74037.1"/>
    <property type="molecule type" value="Genomic_DNA"/>
</dbReference>